<sequence length="518" mass="56775">MNKFRINIISVPIIIFAVIIVSSIINADATALFVMNIYLFIAKYFGAFIQVVCLIFLLGVMYFAFSKTGNIKFGGKDAKPELSTWAYWTIALCAGIGTGIMFWGPIEPIYFAYNVPQGINAAPGSAEAIQFAMNKSFMHWAFTPYALYTLCGLSIAYAVHNMKMPNTVSSGMTLLYGEKFLKSKWKDVVDIIALTAICSGLAGALGNGLIQLGSGIEMISGIPSGPFLWIAIAATITIIYTLSSISGLHKGIKFLSDKNAWIFIAFLLIVIVAGPTKYIIDLTAQSFTHYINDFFEASVFLSPGNTDLWPEWWDTFYLADWLSFSPLIGLFLARISYGRTVREFILINLIAPALFAVLWFGTFGGFVLNLQSSGLFDMVEYINTSGFDGVMLKLAEFLPLGTIIQPIIILTVMLSYVTMADSMTSSISLMSLKDSKVKEAPITIKVFWGTLMGTLAVIFVTAGGIDGVKTLLAIAGLPVLIVMMMLFAGIVKRLVVDKNYSIDEVVSSKEIGLKEEQY</sequence>
<evidence type="ECO:0000256" key="4">
    <source>
        <dbReference type="ARBA" id="ARBA00022475"/>
    </source>
</evidence>
<evidence type="ECO:0000256" key="8">
    <source>
        <dbReference type="SAM" id="Phobius"/>
    </source>
</evidence>
<organism evidence="9 10">
    <name type="scientific">Anaerovirgula multivorans</name>
    <dbReference type="NCBI Taxonomy" id="312168"/>
    <lineage>
        <taxon>Bacteria</taxon>
        <taxon>Bacillati</taxon>
        <taxon>Bacillota</taxon>
        <taxon>Clostridia</taxon>
        <taxon>Peptostreptococcales</taxon>
        <taxon>Natronincolaceae</taxon>
        <taxon>Anaerovirgula</taxon>
    </lineage>
</organism>
<keyword evidence="6 8" id="KW-1133">Transmembrane helix</keyword>
<evidence type="ECO:0000256" key="6">
    <source>
        <dbReference type="ARBA" id="ARBA00022989"/>
    </source>
</evidence>
<comment type="subcellular location">
    <subcellularLocation>
        <location evidence="1">Cell membrane</location>
        <topology evidence="1">Multi-pass membrane protein</topology>
    </subcellularLocation>
</comment>
<feature type="transmembrane region" description="Helical" evidence="8">
    <location>
        <begin position="397"/>
        <end position="419"/>
    </location>
</feature>
<evidence type="ECO:0000256" key="2">
    <source>
        <dbReference type="ARBA" id="ARBA00005658"/>
    </source>
</evidence>
<dbReference type="EMBL" id="FZOJ01000067">
    <property type="protein sequence ID" value="SNT26397.1"/>
    <property type="molecule type" value="Genomic_DNA"/>
</dbReference>
<dbReference type="Pfam" id="PF02028">
    <property type="entry name" value="BCCT"/>
    <property type="match status" value="1"/>
</dbReference>
<evidence type="ECO:0000256" key="5">
    <source>
        <dbReference type="ARBA" id="ARBA00022692"/>
    </source>
</evidence>
<feature type="transmembrane region" description="Helical" evidence="8">
    <location>
        <begin position="47"/>
        <end position="65"/>
    </location>
</feature>
<evidence type="ECO:0000256" key="3">
    <source>
        <dbReference type="ARBA" id="ARBA00022448"/>
    </source>
</evidence>
<dbReference type="GO" id="GO:0022857">
    <property type="term" value="F:transmembrane transporter activity"/>
    <property type="evidence" value="ECO:0007669"/>
    <property type="project" value="InterPro"/>
</dbReference>
<dbReference type="PANTHER" id="PTHR30047:SF7">
    <property type="entry name" value="HIGH-AFFINITY CHOLINE TRANSPORT PROTEIN"/>
    <property type="match status" value="1"/>
</dbReference>
<feature type="transmembrane region" description="Helical" evidence="8">
    <location>
        <begin position="188"/>
        <end position="206"/>
    </location>
</feature>
<name>A0A239L709_9FIRM</name>
<feature type="transmembrane region" description="Helical" evidence="8">
    <location>
        <begin position="260"/>
        <end position="280"/>
    </location>
</feature>
<feature type="transmembrane region" description="Helical" evidence="8">
    <location>
        <begin position="471"/>
        <end position="491"/>
    </location>
</feature>
<dbReference type="AlphaFoldDB" id="A0A239L709"/>
<feature type="transmembrane region" description="Helical" evidence="8">
    <location>
        <begin position="85"/>
        <end position="106"/>
    </location>
</feature>
<dbReference type="PANTHER" id="PTHR30047">
    <property type="entry name" value="HIGH-AFFINITY CHOLINE TRANSPORT PROTEIN-RELATED"/>
    <property type="match status" value="1"/>
</dbReference>
<gene>
    <name evidence="9" type="ORF">SAMN05446037_10675</name>
</gene>
<evidence type="ECO:0000313" key="9">
    <source>
        <dbReference type="EMBL" id="SNT26397.1"/>
    </source>
</evidence>
<dbReference type="OrthoDB" id="9775735at2"/>
<dbReference type="GO" id="GO:0005886">
    <property type="term" value="C:plasma membrane"/>
    <property type="evidence" value="ECO:0007669"/>
    <property type="project" value="UniProtKB-SubCell"/>
</dbReference>
<keyword evidence="3" id="KW-0813">Transport</keyword>
<evidence type="ECO:0000256" key="1">
    <source>
        <dbReference type="ARBA" id="ARBA00004651"/>
    </source>
</evidence>
<accession>A0A239L709</accession>
<feature type="transmembrane region" description="Helical" evidence="8">
    <location>
        <begin position="226"/>
        <end position="248"/>
    </location>
</feature>
<evidence type="ECO:0000256" key="7">
    <source>
        <dbReference type="ARBA" id="ARBA00023136"/>
    </source>
</evidence>
<evidence type="ECO:0000313" key="10">
    <source>
        <dbReference type="Proteomes" id="UP000198304"/>
    </source>
</evidence>
<protein>
    <submittedName>
        <fullName evidence="9">Choline-glycine betaine transporter</fullName>
    </submittedName>
</protein>
<reference evidence="9 10" key="1">
    <citation type="submission" date="2017-06" db="EMBL/GenBank/DDBJ databases">
        <authorList>
            <person name="Kim H.J."/>
            <person name="Triplett B.A."/>
        </authorList>
    </citation>
    <scope>NUCLEOTIDE SEQUENCE [LARGE SCALE GENOMIC DNA]</scope>
    <source>
        <strain evidence="9 10">SCA</strain>
    </source>
</reference>
<proteinExistence type="inferred from homology"/>
<keyword evidence="7 8" id="KW-0472">Membrane</keyword>
<dbReference type="RefSeq" id="WP_089285604.1">
    <property type="nucleotide sequence ID" value="NZ_FZOJ01000067.1"/>
</dbReference>
<feature type="transmembrane region" description="Helical" evidence="8">
    <location>
        <begin position="315"/>
        <end position="333"/>
    </location>
</feature>
<comment type="similarity">
    <text evidence="2">Belongs to the BCCT transporter (TC 2.A.15) family.</text>
</comment>
<keyword evidence="4" id="KW-1003">Cell membrane</keyword>
<dbReference type="InterPro" id="IPR000060">
    <property type="entry name" value="BCCT_transptr"/>
</dbReference>
<feature type="transmembrane region" description="Helical" evidence="8">
    <location>
        <begin position="12"/>
        <end position="41"/>
    </location>
</feature>
<dbReference type="Proteomes" id="UP000198304">
    <property type="component" value="Unassembled WGS sequence"/>
</dbReference>
<feature type="transmembrane region" description="Helical" evidence="8">
    <location>
        <begin position="440"/>
        <end position="465"/>
    </location>
</feature>
<feature type="transmembrane region" description="Helical" evidence="8">
    <location>
        <begin position="345"/>
        <end position="368"/>
    </location>
</feature>
<feature type="transmembrane region" description="Helical" evidence="8">
    <location>
        <begin position="137"/>
        <end position="159"/>
    </location>
</feature>
<keyword evidence="10" id="KW-1185">Reference proteome</keyword>
<keyword evidence="5 8" id="KW-0812">Transmembrane</keyword>